<keyword evidence="3" id="KW-1185">Reference proteome</keyword>
<name>A0ABR0G7A8_9PEZI</name>
<evidence type="ECO:0000313" key="3">
    <source>
        <dbReference type="Proteomes" id="UP001323405"/>
    </source>
</evidence>
<gene>
    <name evidence="2" type="ORF">QC762_0093740</name>
</gene>
<dbReference type="GeneID" id="87903862"/>
<protein>
    <submittedName>
        <fullName evidence="2">Uncharacterized protein</fullName>
    </submittedName>
</protein>
<evidence type="ECO:0000256" key="1">
    <source>
        <dbReference type="SAM" id="MobiDB-lite"/>
    </source>
</evidence>
<sequence length="74" mass="7835">MYLTGNEAECHPDIGFPNEKQGAGSGTTTSLASRRRFNREGVCDDENSPVGDEKPNVEAVQDSGGAVTASLFVF</sequence>
<feature type="region of interest" description="Disordered" evidence="1">
    <location>
        <begin position="1"/>
        <end position="58"/>
    </location>
</feature>
<reference evidence="2 3" key="1">
    <citation type="journal article" date="2023" name="bioRxiv">
        <title>High-quality genome assemblies of four members of thePodospora anserinaspecies complex.</title>
        <authorList>
            <person name="Ament-Velasquez S.L."/>
            <person name="Vogan A.A."/>
            <person name="Wallerman O."/>
            <person name="Hartmann F."/>
            <person name="Gautier V."/>
            <person name="Silar P."/>
            <person name="Giraud T."/>
            <person name="Johannesson H."/>
        </authorList>
    </citation>
    <scope>NUCLEOTIDE SEQUENCE [LARGE SCALE GENOMIC DNA]</scope>
    <source>
        <strain evidence="2 3">CBS 415.72m</strain>
    </source>
</reference>
<dbReference type="Proteomes" id="UP001323405">
    <property type="component" value="Unassembled WGS sequence"/>
</dbReference>
<proteinExistence type="predicted"/>
<organism evidence="2 3">
    <name type="scientific">Podospora pseudocomata</name>
    <dbReference type="NCBI Taxonomy" id="2093779"/>
    <lineage>
        <taxon>Eukaryota</taxon>
        <taxon>Fungi</taxon>
        <taxon>Dikarya</taxon>
        <taxon>Ascomycota</taxon>
        <taxon>Pezizomycotina</taxon>
        <taxon>Sordariomycetes</taxon>
        <taxon>Sordariomycetidae</taxon>
        <taxon>Sordariales</taxon>
        <taxon>Podosporaceae</taxon>
        <taxon>Podospora</taxon>
    </lineage>
</organism>
<accession>A0ABR0G7A8</accession>
<evidence type="ECO:0000313" key="2">
    <source>
        <dbReference type="EMBL" id="KAK4651536.1"/>
    </source>
</evidence>
<dbReference type="EMBL" id="JAFFHA010000008">
    <property type="protein sequence ID" value="KAK4651536.1"/>
    <property type="molecule type" value="Genomic_DNA"/>
</dbReference>
<comment type="caution">
    <text evidence="2">The sequence shown here is derived from an EMBL/GenBank/DDBJ whole genome shotgun (WGS) entry which is preliminary data.</text>
</comment>
<dbReference type="RefSeq" id="XP_062740511.1">
    <property type="nucleotide sequence ID" value="XM_062884086.1"/>
</dbReference>